<evidence type="ECO:0000313" key="2">
    <source>
        <dbReference type="Proteomes" id="UP000247523"/>
    </source>
</evidence>
<gene>
    <name evidence="1" type="ORF">C8E03_101217</name>
</gene>
<proteinExistence type="predicted"/>
<evidence type="ECO:0008006" key="3">
    <source>
        <dbReference type="Google" id="ProtNLM"/>
    </source>
</evidence>
<protein>
    <recommendedName>
        <fullName evidence="3">TetR/AcrR family transcriptional regulator</fullName>
    </recommendedName>
</protein>
<dbReference type="EMBL" id="QICS01000001">
    <property type="protein sequence ID" value="PXV95588.1"/>
    <property type="molecule type" value="Genomic_DNA"/>
</dbReference>
<accession>A0A318F116</accession>
<evidence type="ECO:0000313" key="1">
    <source>
        <dbReference type="EMBL" id="PXV95588.1"/>
    </source>
</evidence>
<dbReference type="Proteomes" id="UP000247523">
    <property type="component" value="Unassembled WGS sequence"/>
</dbReference>
<dbReference type="RefSeq" id="WP_110290040.1">
    <property type="nucleotide sequence ID" value="NZ_QICS01000001.1"/>
</dbReference>
<sequence length="195" mass="22972">MKQEFSNREKHILKMAISLMVKDGFEEVTITKLSNWTKLDETFIRKTFPSDLKLKMSAMEYAAFLWVNKIRSHAESINDPNEKLCYVVKEFAFGTEEYGQSLSLYIDIWAKIRKYNQSVDTAWLKKSLLEIYNYYVSFFNELYFNEGNSRDDNSLAWLMVVLSDGIHIQSLLDNMEINREIIVNQLCCLIKCNEK</sequence>
<dbReference type="Gene3D" id="1.10.357.10">
    <property type="entry name" value="Tetracycline Repressor, domain 2"/>
    <property type="match status" value="1"/>
</dbReference>
<comment type="caution">
    <text evidence="1">The sequence shown here is derived from an EMBL/GenBank/DDBJ whole genome shotgun (WGS) entry which is preliminary data.</text>
</comment>
<name>A0A318F116_9FIRM</name>
<dbReference type="AlphaFoldDB" id="A0A318F116"/>
<reference evidence="1 2" key="1">
    <citation type="submission" date="2018-05" db="EMBL/GenBank/DDBJ databases">
        <title>Genomic Encyclopedia of Type Strains, Phase IV (KMG-IV): sequencing the most valuable type-strain genomes for metagenomic binning, comparative biology and taxonomic classification.</title>
        <authorList>
            <person name="Goeker M."/>
        </authorList>
    </citation>
    <scope>NUCLEOTIDE SEQUENCE [LARGE SCALE GENOMIC DNA]</scope>
    <source>
        <strain evidence="1 2">DSM 28816</strain>
    </source>
</reference>
<organism evidence="1 2">
    <name type="scientific">Lachnotalea glycerini</name>
    <dbReference type="NCBI Taxonomy" id="1763509"/>
    <lineage>
        <taxon>Bacteria</taxon>
        <taxon>Bacillati</taxon>
        <taxon>Bacillota</taxon>
        <taxon>Clostridia</taxon>
        <taxon>Lachnospirales</taxon>
        <taxon>Lachnospiraceae</taxon>
        <taxon>Lachnotalea</taxon>
    </lineage>
</organism>